<dbReference type="Pfam" id="PF14849">
    <property type="entry name" value="YidC_periplas"/>
    <property type="match status" value="1"/>
</dbReference>
<evidence type="ECO:0000259" key="15">
    <source>
        <dbReference type="Pfam" id="PF14849"/>
    </source>
</evidence>
<keyword evidence="10 13" id="KW-0143">Chaperone</keyword>
<evidence type="ECO:0000259" key="14">
    <source>
        <dbReference type="Pfam" id="PF02096"/>
    </source>
</evidence>
<dbReference type="GO" id="GO:0005886">
    <property type="term" value="C:plasma membrane"/>
    <property type="evidence" value="ECO:0007669"/>
    <property type="project" value="UniProtKB-SubCell"/>
</dbReference>
<keyword evidence="8 13" id="KW-1133">Transmembrane helix</keyword>
<dbReference type="GO" id="GO:0015031">
    <property type="term" value="P:protein transport"/>
    <property type="evidence" value="ECO:0007669"/>
    <property type="project" value="UniProtKB-KW"/>
</dbReference>
<keyword evidence="4 13" id="KW-0813">Transport</keyword>
<evidence type="ECO:0000256" key="13">
    <source>
        <dbReference type="HAMAP-Rule" id="MF_01810"/>
    </source>
</evidence>
<name>A0A1M5LHF5_9GAMM</name>
<feature type="transmembrane region" description="Helical" evidence="13">
    <location>
        <begin position="365"/>
        <end position="386"/>
    </location>
</feature>
<evidence type="ECO:0000256" key="10">
    <source>
        <dbReference type="ARBA" id="ARBA00023186"/>
    </source>
</evidence>
<dbReference type="CDD" id="cd19961">
    <property type="entry name" value="EcYidC-like_peri"/>
    <property type="match status" value="1"/>
</dbReference>
<evidence type="ECO:0000256" key="12">
    <source>
        <dbReference type="ARBA" id="ARBA00033342"/>
    </source>
</evidence>
<feature type="domain" description="Membrane insertase YidC/Oxa/ALB C-terminal" evidence="14">
    <location>
        <begin position="365"/>
        <end position="544"/>
    </location>
</feature>
<dbReference type="InterPro" id="IPR028055">
    <property type="entry name" value="YidC/Oxa/ALB_C"/>
</dbReference>
<dbReference type="InterPro" id="IPR019998">
    <property type="entry name" value="Membr_insert_YidC"/>
</dbReference>
<sequence length="565" mass="62867">MENRRFILLAVLGVLIFFIYQSWQTEHGPKPVLTPPDTVAAEATQARIDADVPTIGGPAEAVPGNTPVMARNARIAIVTDLFVGEVSTTGGDLRRLELIGYPLSKDQPDKNVPLLNDRDGHYFVLQSGVAGSDKALGSHLDEFVAAQTEYRMADGADTLDVPLTRIDAAGNQVTKTYRFYRGRYEVELIQQVRNGSAEPLTASPYVRMVRTPVPIAEEPRFVHTFTGVGVYERKPNSDKYRFHKLSFDDIDDGAYAVEQQGGWLAMLQHYFVAAILPPQDEVHKFDGKAATDQRYVAQYLGATASIAPAGEQTFSTKLYLGPKLQDSIGKAAAGLELTVDYGFLTSISELLFVVMEKLHKLTGNWGVAIILLTLIVKTVFYPLAAAQYRSTAKMRKFAPRIAEMKERYAGDRERMSKAMMDLYKKEGFNPLAGCWPLLVQMPVFFALYWVFLESVELRQADFALWINDLTSPDPFFVLPVIYGVSMFAMQRMSGQTATMDPMQQKMMNVMPIALTGFFAFFPAGLVLYWCVSNLISIAQQAYITAKIERDEKNGKPLIKAPKAGK</sequence>
<dbReference type="STRING" id="490188.SAMN04488068_0872"/>
<dbReference type="NCBIfam" id="NF002352">
    <property type="entry name" value="PRK01318.1-3"/>
    <property type="match status" value="1"/>
</dbReference>
<dbReference type="PANTHER" id="PTHR12428:SF65">
    <property type="entry name" value="CYTOCHROME C OXIDASE ASSEMBLY PROTEIN COX18, MITOCHONDRIAL"/>
    <property type="match status" value="1"/>
</dbReference>
<comment type="subunit">
    <text evidence="13">Interacts with the Sec translocase complex via SecD. Specifically interacts with transmembrane segments of nascent integral membrane proteins during membrane integration.</text>
</comment>
<comment type="function">
    <text evidence="13">Required for the insertion and/or proper folding and/or complex formation of integral membrane proteins into the membrane. Involved in integration of membrane proteins that insert both dependently and independently of the Sec translocase complex, as well as at least some lipoproteins. Aids folding of multispanning membrane proteins.</text>
</comment>
<dbReference type="NCBIfam" id="TIGR03592">
    <property type="entry name" value="yidC_oxa1_cterm"/>
    <property type="match status" value="1"/>
</dbReference>
<dbReference type="InterPro" id="IPR001708">
    <property type="entry name" value="YidC/ALB3/OXA1/COX18"/>
</dbReference>
<evidence type="ECO:0000256" key="4">
    <source>
        <dbReference type="ARBA" id="ARBA00022448"/>
    </source>
</evidence>
<comment type="subcellular location">
    <subcellularLocation>
        <location evidence="1">Cell inner membrane</location>
        <topology evidence="1">Multi-pass membrane protein</topology>
    </subcellularLocation>
    <subcellularLocation>
        <location evidence="13">Cell membrane</location>
        <topology evidence="13">Multi-pass membrane protein</topology>
    </subcellularLocation>
</comment>
<dbReference type="Pfam" id="PF02096">
    <property type="entry name" value="60KD_IMP"/>
    <property type="match status" value="1"/>
</dbReference>
<organism evidence="16 17">
    <name type="scientific">Hydrocarboniphaga daqingensis</name>
    <dbReference type="NCBI Taxonomy" id="490188"/>
    <lineage>
        <taxon>Bacteria</taxon>
        <taxon>Pseudomonadati</taxon>
        <taxon>Pseudomonadota</taxon>
        <taxon>Gammaproteobacteria</taxon>
        <taxon>Nevskiales</taxon>
        <taxon>Nevskiaceae</taxon>
        <taxon>Hydrocarboniphaga</taxon>
    </lineage>
</organism>
<dbReference type="HAMAP" id="MF_01810">
    <property type="entry name" value="YidC_type1"/>
    <property type="match status" value="1"/>
</dbReference>
<dbReference type="InterPro" id="IPR038221">
    <property type="entry name" value="YidC_periplasmic_sf"/>
</dbReference>
<dbReference type="InterPro" id="IPR028053">
    <property type="entry name" value="Membr_insert_YidC_N"/>
</dbReference>
<dbReference type="Gene3D" id="2.70.98.90">
    <property type="match status" value="1"/>
</dbReference>
<feature type="transmembrane region" description="Helical" evidence="13">
    <location>
        <begin position="427"/>
        <end position="451"/>
    </location>
</feature>
<evidence type="ECO:0000256" key="5">
    <source>
        <dbReference type="ARBA" id="ARBA00022475"/>
    </source>
</evidence>
<feature type="transmembrane region" description="Helical" evidence="13">
    <location>
        <begin position="509"/>
        <end position="529"/>
    </location>
</feature>
<evidence type="ECO:0000256" key="3">
    <source>
        <dbReference type="ARBA" id="ARBA00015325"/>
    </source>
</evidence>
<evidence type="ECO:0000256" key="6">
    <source>
        <dbReference type="ARBA" id="ARBA00022692"/>
    </source>
</evidence>
<dbReference type="OrthoDB" id="9780552at2"/>
<dbReference type="RefSeq" id="WP_072894516.1">
    <property type="nucleotide sequence ID" value="NZ_FQWZ01000002.1"/>
</dbReference>
<evidence type="ECO:0000256" key="2">
    <source>
        <dbReference type="ARBA" id="ARBA00010527"/>
    </source>
</evidence>
<dbReference type="GO" id="GO:0032977">
    <property type="term" value="F:membrane insertase activity"/>
    <property type="evidence" value="ECO:0007669"/>
    <property type="project" value="InterPro"/>
</dbReference>
<dbReference type="PANTHER" id="PTHR12428">
    <property type="entry name" value="OXA1"/>
    <property type="match status" value="1"/>
</dbReference>
<protein>
    <recommendedName>
        <fullName evidence="3 13">Membrane protein insertase YidC</fullName>
    </recommendedName>
    <alternativeName>
        <fullName evidence="12 13">Foldase YidC</fullName>
    </alternativeName>
    <alternativeName>
        <fullName evidence="11 13">Membrane integrase YidC</fullName>
    </alternativeName>
    <alternativeName>
        <fullName evidence="13">Membrane protein YidC</fullName>
    </alternativeName>
</protein>
<accession>A0A1M5LHF5</accession>
<dbReference type="Proteomes" id="UP000199758">
    <property type="component" value="Unassembled WGS sequence"/>
</dbReference>
<keyword evidence="6 13" id="KW-0812">Transmembrane</keyword>
<evidence type="ECO:0000256" key="11">
    <source>
        <dbReference type="ARBA" id="ARBA00033245"/>
    </source>
</evidence>
<dbReference type="NCBIfam" id="TIGR03593">
    <property type="entry name" value="yidC_nterm"/>
    <property type="match status" value="1"/>
</dbReference>
<dbReference type="EMBL" id="FQWZ01000002">
    <property type="protein sequence ID" value="SHG63803.1"/>
    <property type="molecule type" value="Genomic_DNA"/>
</dbReference>
<keyword evidence="5 13" id="KW-1003">Cell membrane</keyword>
<dbReference type="PRINTS" id="PR01900">
    <property type="entry name" value="YIDCPROTEIN"/>
</dbReference>
<evidence type="ECO:0000313" key="17">
    <source>
        <dbReference type="Proteomes" id="UP000199758"/>
    </source>
</evidence>
<reference evidence="16 17" key="1">
    <citation type="submission" date="2016-11" db="EMBL/GenBank/DDBJ databases">
        <authorList>
            <person name="Jaros S."/>
            <person name="Januszkiewicz K."/>
            <person name="Wedrychowicz H."/>
        </authorList>
    </citation>
    <scope>NUCLEOTIDE SEQUENCE [LARGE SCALE GENOMIC DNA]</scope>
    <source>
        <strain evidence="16 17">CGMCC 1.7049</strain>
    </source>
</reference>
<evidence type="ECO:0000256" key="1">
    <source>
        <dbReference type="ARBA" id="ARBA00004429"/>
    </source>
</evidence>
<evidence type="ECO:0000313" key="16">
    <source>
        <dbReference type="EMBL" id="SHG63803.1"/>
    </source>
</evidence>
<feature type="domain" description="Membrane insertase YidC N-terminal" evidence="15">
    <location>
        <begin position="74"/>
        <end position="353"/>
    </location>
</feature>
<keyword evidence="9 13" id="KW-0472">Membrane</keyword>
<evidence type="ECO:0000256" key="9">
    <source>
        <dbReference type="ARBA" id="ARBA00023136"/>
    </source>
</evidence>
<feature type="transmembrane region" description="Helical" evidence="13">
    <location>
        <begin position="471"/>
        <end position="489"/>
    </location>
</feature>
<dbReference type="GO" id="GO:0051205">
    <property type="term" value="P:protein insertion into membrane"/>
    <property type="evidence" value="ECO:0007669"/>
    <property type="project" value="TreeGrafter"/>
</dbReference>
<dbReference type="PRINTS" id="PR00701">
    <property type="entry name" value="60KDINNERMP"/>
</dbReference>
<evidence type="ECO:0000256" key="7">
    <source>
        <dbReference type="ARBA" id="ARBA00022927"/>
    </source>
</evidence>
<comment type="similarity">
    <text evidence="2 13">Belongs to the OXA1/ALB3/YidC family. Type 1 subfamily.</text>
</comment>
<evidence type="ECO:0000256" key="8">
    <source>
        <dbReference type="ARBA" id="ARBA00022989"/>
    </source>
</evidence>
<dbReference type="CDD" id="cd20070">
    <property type="entry name" value="5TM_YidC_Alb3"/>
    <property type="match status" value="1"/>
</dbReference>
<keyword evidence="17" id="KW-1185">Reference proteome</keyword>
<gene>
    <name evidence="13" type="primary">yidC</name>
    <name evidence="16" type="ORF">SAMN04488068_0872</name>
</gene>
<dbReference type="AlphaFoldDB" id="A0A1M5LHF5"/>
<proteinExistence type="inferred from homology"/>
<dbReference type="InterPro" id="IPR047196">
    <property type="entry name" value="YidC_ALB_C"/>
</dbReference>
<keyword evidence="7 13" id="KW-0653">Protein transport</keyword>